<protein>
    <recommendedName>
        <fullName evidence="1">Thioesterase domain-containing protein</fullName>
    </recommendedName>
</protein>
<dbReference type="Gene3D" id="3.10.129.10">
    <property type="entry name" value="Hotdog Thioesterase"/>
    <property type="match status" value="1"/>
</dbReference>
<organism evidence="2 3">
    <name type="scientific">Aspergillus nanangensis</name>
    <dbReference type="NCBI Taxonomy" id="2582783"/>
    <lineage>
        <taxon>Eukaryota</taxon>
        <taxon>Fungi</taxon>
        <taxon>Dikarya</taxon>
        <taxon>Ascomycota</taxon>
        <taxon>Pezizomycotina</taxon>
        <taxon>Eurotiomycetes</taxon>
        <taxon>Eurotiomycetidae</taxon>
        <taxon>Eurotiales</taxon>
        <taxon>Aspergillaceae</taxon>
        <taxon>Aspergillus</taxon>
        <taxon>Aspergillus subgen. Circumdati</taxon>
    </lineage>
</organism>
<feature type="domain" description="Thioesterase" evidence="1">
    <location>
        <begin position="54"/>
        <end position="131"/>
    </location>
</feature>
<dbReference type="InterPro" id="IPR052061">
    <property type="entry name" value="PTE-AB_protein"/>
</dbReference>
<dbReference type="EMBL" id="VCAU01000010">
    <property type="protein sequence ID" value="KAF9892850.1"/>
    <property type="molecule type" value="Genomic_DNA"/>
</dbReference>
<reference evidence="2" key="2">
    <citation type="submission" date="2020-02" db="EMBL/GenBank/DDBJ databases">
        <authorList>
            <person name="Gilchrist C.L.M."/>
            <person name="Chooi Y.-H."/>
        </authorList>
    </citation>
    <scope>NUCLEOTIDE SEQUENCE</scope>
    <source>
        <strain evidence="2">MST-FP2251</strain>
    </source>
</reference>
<dbReference type="CDD" id="cd03440">
    <property type="entry name" value="hot_dog"/>
    <property type="match status" value="1"/>
</dbReference>
<dbReference type="InterPro" id="IPR029069">
    <property type="entry name" value="HotDog_dom_sf"/>
</dbReference>
<dbReference type="AlphaFoldDB" id="A0AAD4CUA5"/>
<reference evidence="2" key="1">
    <citation type="journal article" date="2019" name="Beilstein J. Org. Chem.">
        <title>Nanangenines: drimane sesquiterpenoids as the dominant metabolite cohort of a novel Australian fungus, Aspergillus nanangensis.</title>
        <authorList>
            <person name="Lacey H.J."/>
            <person name="Gilchrist C.L.M."/>
            <person name="Crombie A."/>
            <person name="Kalaitzis J.A."/>
            <person name="Vuong D."/>
            <person name="Rutledge P.J."/>
            <person name="Turner P."/>
            <person name="Pitt J.I."/>
            <person name="Lacey E."/>
            <person name="Chooi Y.H."/>
            <person name="Piggott A.M."/>
        </authorList>
    </citation>
    <scope>NUCLEOTIDE SEQUENCE</scope>
    <source>
        <strain evidence="2">MST-FP2251</strain>
    </source>
</reference>
<dbReference type="PANTHER" id="PTHR47260:SF3">
    <property type="entry name" value="THIOESTERASE FAMILY PROTEIN (AFU_ORTHOLOGUE AFUA_7G03960)"/>
    <property type="match status" value="1"/>
</dbReference>
<name>A0AAD4CUA5_ASPNN</name>
<dbReference type="SUPFAM" id="SSF54637">
    <property type="entry name" value="Thioesterase/thiol ester dehydrase-isomerase"/>
    <property type="match status" value="1"/>
</dbReference>
<proteinExistence type="predicted"/>
<dbReference type="Pfam" id="PF03061">
    <property type="entry name" value="4HBT"/>
    <property type="match status" value="1"/>
</dbReference>
<accession>A0AAD4CUA5</accession>
<keyword evidence="3" id="KW-1185">Reference proteome</keyword>
<sequence length="146" mass="15788">MSHQNPLFNKTVTHNDGLKKQLYLLRDELDAQGAPDREGYLLLELGGGVAGQDGIAHGGFLSIVMDQVTGTLIGLTGLEGGLGMYTVALNLSYHKPVFVPSVIIATAKISRIERRRIHVDASIVDMQGDTCTTAEAIFVQKRPETL</sequence>
<evidence type="ECO:0000259" key="1">
    <source>
        <dbReference type="Pfam" id="PF03061"/>
    </source>
</evidence>
<dbReference type="InterPro" id="IPR006683">
    <property type="entry name" value="Thioestr_dom"/>
</dbReference>
<evidence type="ECO:0000313" key="2">
    <source>
        <dbReference type="EMBL" id="KAF9892850.1"/>
    </source>
</evidence>
<comment type="caution">
    <text evidence="2">The sequence shown here is derived from an EMBL/GenBank/DDBJ whole genome shotgun (WGS) entry which is preliminary data.</text>
</comment>
<evidence type="ECO:0000313" key="3">
    <source>
        <dbReference type="Proteomes" id="UP001194746"/>
    </source>
</evidence>
<dbReference type="Proteomes" id="UP001194746">
    <property type="component" value="Unassembled WGS sequence"/>
</dbReference>
<gene>
    <name evidence="2" type="ORF">FE257_000439</name>
</gene>
<dbReference type="PANTHER" id="PTHR47260">
    <property type="entry name" value="UPF0644 PROTEIN PB2B4.06"/>
    <property type="match status" value="1"/>
</dbReference>